<dbReference type="PANTHER" id="PTHR34410:SF2">
    <property type="entry name" value="RRNA INTRON-ENCODED HOMING ENDONUCLEASE"/>
    <property type="match status" value="1"/>
</dbReference>
<dbReference type="EMBL" id="JACGWN010000016">
    <property type="protein sequence ID" value="KAL0395506.1"/>
    <property type="molecule type" value="Genomic_DNA"/>
</dbReference>
<organism evidence="2">
    <name type="scientific">Sesamum latifolium</name>
    <dbReference type="NCBI Taxonomy" id="2727402"/>
    <lineage>
        <taxon>Eukaryota</taxon>
        <taxon>Viridiplantae</taxon>
        <taxon>Streptophyta</taxon>
        <taxon>Embryophyta</taxon>
        <taxon>Tracheophyta</taxon>
        <taxon>Spermatophyta</taxon>
        <taxon>Magnoliopsida</taxon>
        <taxon>eudicotyledons</taxon>
        <taxon>Gunneridae</taxon>
        <taxon>Pentapetalae</taxon>
        <taxon>asterids</taxon>
        <taxon>lamiids</taxon>
        <taxon>Lamiales</taxon>
        <taxon>Pedaliaceae</taxon>
        <taxon>Sesamum</taxon>
    </lineage>
</organism>
<proteinExistence type="predicted"/>
<name>A0AAW2SVD9_9LAMI</name>
<evidence type="ECO:0000256" key="1">
    <source>
        <dbReference type="SAM" id="MobiDB-lite"/>
    </source>
</evidence>
<gene>
    <name evidence="2" type="ORF">Slati_4516800</name>
</gene>
<reference evidence="2" key="2">
    <citation type="journal article" date="2024" name="Plant">
        <title>Genomic evolution and insights into agronomic trait innovations of Sesamum species.</title>
        <authorList>
            <person name="Miao H."/>
            <person name="Wang L."/>
            <person name="Qu L."/>
            <person name="Liu H."/>
            <person name="Sun Y."/>
            <person name="Le M."/>
            <person name="Wang Q."/>
            <person name="Wei S."/>
            <person name="Zheng Y."/>
            <person name="Lin W."/>
            <person name="Duan Y."/>
            <person name="Cao H."/>
            <person name="Xiong S."/>
            <person name="Wang X."/>
            <person name="Wei L."/>
            <person name="Li C."/>
            <person name="Ma Q."/>
            <person name="Ju M."/>
            <person name="Zhao R."/>
            <person name="Li G."/>
            <person name="Mu C."/>
            <person name="Tian Q."/>
            <person name="Mei H."/>
            <person name="Zhang T."/>
            <person name="Gao T."/>
            <person name="Zhang H."/>
        </authorList>
    </citation>
    <scope>NUCLEOTIDE SEQUENCE</scope>
    <source>
        <strain evidence="2">KEN1</strain>
    </source>
</reference>
<dbReference type="AlphaFoldDB" id="A0AAW2SVD9"/>
<feature type="region of interest" description="Disordered" evidence="1">
    <location>
        <begin position="1"/>
        <end position="38"/>
    </location>
</feature>
<dbReference type="PANTHER" id="PTHR34410">
    <property type="entry name" value="INTRON-ENCODED HOMING ENDONUCLEASE, PUTATIVE-RELATED"/>
    <property type="match status" value="1"/>
</dbReference>
<evidence type="ECO:0000313" key="2">
    <source>
        <dbReference type="EMBL" id="KAL0395506.1"/>
    </source>
</evidence>
<protein>
    <submittedName>
        <fullName evidence="2">Uncharacterized protein</fullName>
    </submittedName>
</protein>
<comment type="caution">
    <text evidence="2">The sequence shown here is derived from an EMBL/GenBank/DDBJ whole genome shotgun (WGS) entry which is preliminary data.</text>
</comment>
<sequence>MTSVAAGSHLGRPRTGGQFPPPSHWGGGDAMRDAQADVPWSNGFGRNLRSTVKAFAKDVFINQERKTPPSPYEKSKSLGSEGSMVARLKLKGIDGMAPPGLEPMA</sequence>
<reference evidence="2" key="1">
    <citation type="submission" date="2020-06" db="EMBL/GenBank/DDBJ databases">
        <authorList>
            <person name="Li T."/>
            <person name="Hu X."/>
            <person name="Zhang T."/>
            <person name="Song X."/>
            <person name="Zhang H."/>
            <person name="Dai N."/>
            <person name="Sheng W."/>
            <person name="Hou X."/>
            <person name="Wei L."/>
        </authorList>
    </citation>
    <scope>NUCLEOTIDE SEQUENCE</scope>
    <source>
        <strain evidence="2">KEN1</strain>
        <tissue evidence="2">Leaf</tissue>
    </source>
</reference>
<accession>A0AAW2SVD9</accession>